<reference evidence="1 2" key="1">
    <citation type="submission" date="2017-05" db="EMBL/GenBank/DDBJ databases">
        <title>Thiocyanate degradation by Thiohalobacter thiocyanaticus FOKN1.</title>
        <authorList>
            <person name="Oshiki M."/>
            <person name="Fukushima T."/>
            <person name="Kawano S."/>
            <person name="Nakagawa J."/>
        </authorList>
    </citation>
    <scope>NUCLEOTIDE SEQUENCE [LARGE SCALE GENOMIC DNA]</scope>
    <source>
        <strain evidence="1 2">FOKN1</strain>
    </source>
</reference>
<accession>A0A1Z4VPC3</accession>
<dbReference type="RefSeq" id="WP_096365076.1">
    <property type="nucleotide sequence ID" value="NZ_AP018052.1"/>
</dbReference>
<name>A0A1Z4VPC3_9GAMM</name>
<gene>
    <name evidence="1" type="ORF">FOKN1_0870</name>
</gene>
<protein>
    <submittedName>
        <fullName evidence="1">Uncharacterized protein</fullName>
    </submittedName>
</protein>
<dbReference type="AlphaFoldDB" id="A0A1Z4VPC3"/>
<sequence>MEEDEYRSTYDAVNQRRCIFEKAINARHVGCTQMHRFYLADREGVGCQSEDANRRCIALLERMRRDARFALQLTHIGGPLPHNKEIRVQVGGLLGIQTLVQPERASAGKVENAFDTLNRAEQRFGSIDAIPFNEVMKDIKQFQGRSRRRGFKK</sequence>
<dbReference type="OrthoDB" id="9792294at2"/>
<keyword evidence="2" id="KW-1185">Reference proteome</keyword>
<organism evidence="1 2">
    <name type="scientific">Thiohalobacter thiocyanaticus</name>
    <dbReference type="NCBI Taxonomy" id="585455"/>
    <lineage>
        <taxon>Bacteria</taxon>
        <taxon>Pseudomonadati</taxon>
        <taxon>Pseudomonadota</taxon>
        <taxon>Gammaproteobacteria</taxon>
        <taxon>Thiohalobacterales</taxon>
        <taxon>Thiohalobacteraceae</taxon>
        <taxon>Thiohalobacter</taxon>
    </lineage>
</organism>
<evidence type="ECO:0000313" key="2">
    <source>
        <dbReference type="Proteomes" id="UP000218765"/>
    </source>
</evidence>
<proteinExistence type="predicted"/>
<evidence type="ECO:0000313" key="1">
    <source>
        <dbReference type="EMBL" id="BAZ93272.1"/>
    </source>
</evidence>
<dbReference type="KEGG" id="ttc:FOKN1_0870"/>
<dbReference type="EMBL" id="AP018052">
    <property type="protein sequence ID" value="BAZ93272.1"/>
    <property type="molecule type" value="Genomic_DNA"/>
</dbReference>
<dbReference type="Proteomes" id="UP000218765">
    <property type="component" value="Chromosome"/>
</dbReference>